<feature type="compositionally biased region" description="Low complexity" evidence="1">
    <location>
        <begin position="126"/>
        <end position="153"/>
    </location>
</feature>
<feature type="compositionally biased region" description="Low complexity" evidence="1">
    <location>
        <begin position="274"/>
        <end position="313"/>
    </location>
</feature>
<sequence>MADAPSPSDNCPRDRYDFSAAFISNLSLPILACSHHFPTCSRSIIFKFPAQRPTLSMPYPGADGNMYQDSVFAASRSHRPRNLVYPWNQAHVSNASRAPTEAESTGTVPTPPGPFTPSDETWSLFSGTGAATSSRSPASSPPSRSSSGPAQGSLRGPRAPYQPLLPRPQSPSQASVWMRQSTWNSEIRPSSQSTPSEDRFLPPYLRHESTQLVLLPSWVSQTYAITRPKDSVKPTNRTTAEGHKRSEENPKGQPSSASDSTARPILRDGHSDNDSPGSDAWSSDSSGGVPLVSEGSGSDGQSSDSWSSDSSGGVPLVSEGSESDGPSAGTGDAPGDGDAQA</sequence>
<feature type="compositionally biased region" description="Polar residues" evidence="1">
    <location>
        <begin position="178"/>
        <end position="195"/>
    </location>
</feature>
<dbReference type="RefSeq" id="XP_046122308.1">
    <property type="nucleotide sequence ID" value="XM_046258036.1"/>
</dbReference>
<name>A0A9P7ZU69_9HYPO</name>
<protein>
    <submittedName>
        <fullName evidence="2">Uncharacterized protein</fullName>
    </submittedName>
</protein>
<reference evidence="2" key="1">
    <citation type="journal article" date="2021" name="IMA Fungus">
        <title>Genomic characterization of three marine fungi, including Emericellopsis atlantica sp. nov. with signatures of a generalist lifestyle and marine biomass degradation.</title>
        <authorList>
            <person name="Hagestad O.C."/>
            <person name="Hou L."/>
            <person name="Andersen J.H."/>
            <person name="Hansen E.H."/>
            <person name="Altermark B."/>
            <person name="Li C."/>
            <person name="Kuhnert E."/>
            <person name="Cox R.J."/>
            <person name="Crous P.W."/>
            <person name="Spatafora J.W."/>
            <person name="Lail K."/>
            <person name="Amirebrahimi M."/>
            <person name="Lipzen A."/>
            <person name="Pangilinan J."/>
            <person name="Andreopoulos W."/>
            <person name="Hayes R.D."/>
            <person name="Ng V."/>
            <person name="Grigoriev I.V."/>
            <person name="Jackson S.A."/>
            <person name="Sutton T.D.S."/>
            <person name="Dobson A.D.W."/>
            <person name="Rama T."/>
        </authorList>
    </citation>
    <scope>NUCLEOTIDE SEQUENCE</scope>
    <source>
        <strain evidence="2">TS7</strain>
    </source>
</reference>
<dbReference type="AlphaFoldDB" id="A0A9P7ZU69"/>
<feature type="compositionally biased region" description="Polar residues" evidence="1">
    <location>
        <begin position="252"/>
        <end position="261"/>
    </location>
</feature>
<keyword evidence="3" id="KW-1185">Reference proteome</keyword>
<evidence type="ECO:0000256" key="1">
    <source>
        <dbReference type="SAM" id="MobiDB-lite"/>
    </source>
</evidence>
<dbReference type="GeneID" id="70288939"/>
<feature type="compositionally biased region" description="Low complexity" evidence="1">
    <location>
        <begin position="324"/>
        <end position="341"/>
    </location>
</feature>
<dbReference type="EMBL" id="MU251243">
    <property type="protein sequence ID" value="KAG9258384.1"/>
    <property type="molecule type" value="Genomic_DNA"/>
</dbReference>
<feature type="region of interest" description="Disordered" evidence="1">
    <location>
        <begin position="94"/>
        <end position="201"/>
    </location>
</feature>
<organism evidence="2 3">
    <name type="scientific">Emericellopsis atlantica</name>
    <dbReference type="NCBI Taxonomy" id="2614577"/>
    <lineage>
        <taxon>Eukaryota</taxon>
        <taxon>Fungi</taxon>
        <taxon>Dikarya</taxon>
        <taxon>Ascomycota</taxon>
        <taxon>Pezizomycotina</taxon>
        <taxon>Sordariomycetes</taxon>
        <taxon>Hypocreomycetidae</taxon>
        <taxon>Hypocreales</taxon>
        <taxon>Bionectriaceae</taxon>
        <taxon>Emericellopsis</taxon>
    </lineage>
</organism>
<feature type="compositionally biased region" description="Basic and acidic residues" evidence="1">
    <location>
        <begin position="240"/>
        <end position="250"/>
    </location>
</feature>
<accession>A0A9P7ZU69</accession>
<proteinExistence type="predicted"/>
<evidence type="ECO:0000313" key="3">
    <source>
        <dbReference type="Proteomes" id="UP000887229"/>
    </source>
</evidence>
<feature type="region of interest" description="Disordered" evidence="1">
    <location>
        <begin position="224"/>
        <end position="341"/>
    </location>
</feature>
<comment type="caution">
    <text evidence="2">The sequence shown here is derived from an EMBL/GenBank/DDBJ whole genome shotgun (WGS) entry which is preliminary data.</text>
</comment>
<evidence type="ECO:0000313" key="2">
    <source>
        <dbReference type="EMBL" id="KAG9258384.1"/>
    </source>
</evidence>
<dbReference type="Proteomes" id="UP000887229">
    <property type="component" value="Unassembled WGS sequence"/>
</dbReference>
<gene>
    <name evidence="2" type="ORF">F5Z01DRAFT_194935</name>
</gene>